<dbReference type="RefSeq" id="XP_005763210.1">
    <property type="nucleotide sequence ID" value="XM_005763153.1"/>
</dbReference>
<reference evidence="3" key="1">
    <citation type="journal article" date="2013" name="Nature">
        <title>Pan genome of the phytoplankton Emiliania underpins its global distribution.</title>
        <authorList>
            <person name="Read B.A."/>
            <person name="Kegel J."/>
            <person name="Klute M.J."/>
            <person name="Kuo A."/>
            <person name="Lefebvre S.C."/>
            <person name="Maumus F."/>
            <person name="Mayer C."/>
            <person name="Miller J."/>
            <person name="Monier A."/>
            <person name="Salamov A."/>
            <person name="Young J."/>
            <person name="Aguilar M."/>
            <person name="Claverie J.M."/>
            <person name="Frickenhaus S."/>
            <person name="Gonzalez K."/>
            <person name="Herman E.K."/>
            <person name="Lin Y.C."/>
            <person name="Napier J."/>
            <person name="Ogata H."/>
            <person name="Sarno A.F."/>
            <person name="Shmutz J."/>
            <person name="Schroeder D."/>
            <person name="de Vargas C."/>
            <person name="Verret F."/>
            <person name="von Dassow P."/>
            <person name="Valentin K."/>
            <person name="Van de Peer Y."/>
            <person name="Wheeler G."/>
            <person name="Dacks J.B."/>
            <person name="Delwiche C.F."/>
            <person name="Dyhrman S.T."/>
            <person name="Glockner G."/>
            <person name="John U."/>
            <person name="Richards T."/>
            <person name="Worden A.Z."/>
            <person name="Zhang X."/>
            <person name="Grigoriev I.V."/>
            <person name="Allen A.E."/>
            <person name="Bidle K."/>
            <person name="Borodovsky M."/>
            <person name="Bowler C."/>
            <person name="Brownlee C."/>
            <person name="Cock J.M."/>
            <person name="Elias M."/>
            <person name="Gladyshev V.N."/>
            <person name="Groth M."/>
            <person name="Guda C."/>
            <person name="Hadaegh A."/>
            <person name="Iglesias-Rodriguez M.D."/>
            <person name="Jenkins J."/>
            <person name="Jones B.M."/>
            <person name="Lawson T."/>
            <person name="Leese F."/>
            <person name="Lindquist E."/>
            <person name="Lobanov A."/>
            <person name="Lomsadze A."/>
            <person name="Malik S.B."/>
            <person name="Marsh M.E."/>
            <person name="Mackinder L."/>
            <person name="Mock T."/>
            <person name="Mueller-Roeber B."/>
            <person name="Pagarete A."/>
            <person name="Parker M."/>
            <person name="Probert I."/>
            <person name="Quesneville H."/>
            <person name="Raines C."/>
            <person name="Rensing S.A."/>
            <person name="Riano-Pachon D.M."/>
            <person name="Richier S."/>
            <person name="Rokitta S."/>
            <person name="Shiraiwa Y."/>
            <person name="Soanes D.M."/>
            <person name="van der Giezen M."/>
            <person name="Wahlund T.M."/>
            <person name="Williams B."/>
            <person name="Wilson W."/>
            <person name="Wolfe G."/>
            <person name="Wurch L.L."/>
        </authorList>
    </citation>
    <scope>NUCLEOTIDE SEQUENCE</scope>
</reference>
<organism evidence="2 3">
    <name type="scientific">Emiliania huxleyi (strain CCMP1516)</name>
    <dbReference type="NCBI Taxonomy" id="280463"/>
    <lineage>
        <taxon>Eukaryota</taxon>
        <taxon>Haptista</taxon>
        <taxon>Haptophyta</taxon>
        <taxon>Prymnesiophyceae</taxon>
        <taxon>Isochrysidales</taxon>
        <taxon>Noelaerhabdaceae</taxon>
        <taxon>Emiliania</taxon>
    </lineage>
</organism>
<accession>A0A0D3IHP6</accession>
<protein>
    <submittedName>
        <fullName evidence="2">Uncharacterized protein</fullName>
    </submittedName>
</protein>
<dbReference type="Proteomes" id="UP000013827">
    <property type="component" value="Unassembled WGS sequence"/>
</dbReference>
<dbReference type="GeneID" id="17256939"/>
<dbReference type="AlphaFoldDB" id="A0A0D3IHP6"/>
<name>A0A0D3IHP6_EMIH1</name>
<proteinExistence type="predicted"/>
<dbReference type="EnsemblProtists" id="EOD10781">
    <property type="protein sequence ID" value="EOD10781"/>
    <property type="gene ID" value="EMIHUDRAFT_248233"/>
</dbReference>
<sequence>METGGRNNSGVLALARLDVPPREGGRAIGGPVASGTCAGAGSKETWGGVGGETCGEADGEAERCTRDEWATLAATGRLKANGEPLAWASEPNAEIKPGASDASRDASRDIG</sequence>
<dbReference type="KEGG" id="ehx:EMIHUDRAFT_248233"/>
<keyword evidence="3" id="KW-1185">Reference proteome</keyword>
<feature type="region of interest" description="Disordered" evidence="1">
    <location>
        <begin position="83"/>
        <end position="111"/>
    </location>
</feature>
<dbReference type="HOGENOM" id="CLU_2163197_0_0_1"/>
<evidence type="ECO:0000313" key="2">
    <source>
        <dbReference type="EnsemblProtists" id="EOD10781"/>
    </source>
</evidence>
<feature type="compositionally biased region" description="Basic and acidic residues" evidence="1">
    <location>
        <begin position="102"/>
        <end position="111"/>
    </location>
</feature>
<evidence type="ECO:0000313" key="3">
    <source>
        <dbReference type="Proteomes" id="UP000013827"/>
    </source>
</evidence>
<evidence type="ECO:0000256" key="1">
    <source>
        <dbReference type="SAM" id="MobiDB-lite"/>
    </source>
</evidence>
<dbReference type="PaxDb" id="2903-EOD10781"/>
<reference evidence="2" key="2">
    <citation type="submission" date="2024-10" db="UniProtKB">
        <authorList>
            <consortium name="EnsemblProtists"/>
        </authorList>
    </citation>
    <scope>IDENTIFICATION</scope>
</reference>